<dbReference type="GO" id="GO:0005783">
    <property type="term" value="C:endoplasmic reticulum"/>
    <property type="evidence" value="ECO:0007669"/>
    <property type="project" value="TreeGrafter"/>
</dbReference>
<proteinExistence type="predicted"/>
<keyword evidence="1" id="KW-0732">Signal</keyword>
<evidence type="ECO:0000313" key="3">
    <source>
        <dbReference type="Proteomes" id="UP001362899"/>
    </source>
</evidence>
<keyword evidence="3" id="KW-1185">Reference proteome</keyword>
<feature type="signal peptide" evidence="1">
    <location>
        <begin position="1"/>
        <end position="16"/>
    </location>
</feature>
<protein>
    <recommendedName>
        <fullName evidence="4">Purine nucleoside permease</fullName>
    </recommendedName>
</protein>
<organism evidence="2 3">
    <name type="scientific">Starmerella bacillaris</name>
    <name type="common">Yeast</name>
    <name type="synonym">Candida zemplinina</name>
    <dbReference type="NCBI Taxonomy" id="1247836"/>
    <lineage>
        <taxon>Eukaryota</taxon>
        <taxon>Fungi</taxon>
        <taxon>Dikarya</taxon>
        <taxon>Ascomycota</taxon>
        <taxon>Saccharomycotina</taxon>
        <taxon>Dipodascomycetes</taxon>
        <taxon>Dipodascales</taxon>
        <taxon>Trichomonascaceae</taxon>
        <taxon>Starmerella</taxon>
    </lineage>
</organism>
<evidence type="ECO:0008006" key="4">
    <source>
        <dbReference type="Google" id="ProtNLM"/>
    </source>
</evidence>
<dbReference type="Proteomes" id="UP001362899">
    <property type="component" value="Unassembled WGS sequence"/>
</dbReference>
<evidence type="ECO:0000256" key="1">
    <source>
        <dbReference type="SAM" id="SignalP"/>
    </source>
</evidence>
<dbReference type="GO" id="GO:0055085">
    <property type="term" value="P:transmembrane transport"/>
    <property type="evidence" value="ECO:0007669"/>
    <property type="project" value="InterPro"/>
</dbReference>
<dbReference type="EMBL" id="BTGC01000008">
    <property type="protein sequence ID" value="GMM52465.1"/>
    <property type="molecule type" value="Genomic_DNA"/>
</dbReference>
<sequence length="452" mass="48434">MLFGSALPFLLGAAQARVPVQNIDADTPLVRRDINDTDINSNSTAYTPKVVIINFTAEELDTFEANTPIEFSNTISIPGLSPLYPDIGCNEDYSVCYTVAGENEINSAISVSALLSSSDFDFSETYFIVAGTGAIDPGFGGLGSVVFSRYTVSVDLQNYINYKEAPKSWNSSFYPYGTNAPGQFPTEWVGSEVFEVNDNLRKHLAQLASDKATLNVSSVSNFTDLLYSNTSLPNNTFFNSSAFNVTLNSTINGTANATAIAIANITGPDYLTNVTAATGPVILECDSATSNVVFNGNIAASSISNLTNVLTNGTGSFCILAKEDSAVLEAAVRYSIYGLTDYSRWVLLRAGSRFDRPPVQYANETLAFSSSNSTDATDLAIENLYTVVETIVGDIVMNWDDVYADATYVSTSGSKNGTYAPENYIGDIFGSLGGTPDFGPGDDYEYPTITVY</sequence>
<comment type="caution">
    <text evidence="2">The sequence shown here is derived from an EMBL/GenBank/DDBJ whole genome shotgun (WGS) entry which is preliminary data.</text>
</comment>
<dbReference type="PANTHER" id="PTHR38643">
    <property type="entry name" value="PURINE NUCLEOSIDE PERMEASE C285.05-RELATED"/>
    <property type="match status" value="1"/>
</dbReference>
<evidence type="ECO:0000313" key="2">
    <source>
        <dbReference type="EMBL" id="GMM52465.1"/>
    </source>
</evidence>
<feature type="chain" id="PRO_5043988909" description="Purine nucleoside permease" evidence="1">
    <location>
        <begin position="17"/>
        <end position="452"/>
    </location>
</feature>
<dbReference type="PANTHER" id="PTHR38643:SF1">
    <property type="entry name" value="PURINE NUCLEOSIDE PERMEASE C285.05-RELATED"/>
    <property type="match status" value="1"/>
</dbReference>
<gene>
    <name evidence="2" type="ORF">DASB73_034280</name>
</gene>
<name>A0AAV5RLQ4_STABA</name>
<reference evidence="2 3" key="1">
    <citation type="journal article" date="2023" name="Elife">
        <title>Identification of key yeast species and microbe-microbe interactions impacting larval growth of Drosophila in the wild.</title>
        <authorList>
            <person name="Mure A."/>
            <person name="Sugiura Y."/>
            <person name="Maeda R."/>
            <person name="Honda K."/>
            <person name="Sakurai N."/>
            <person name="Takahashi Y."/>
            <person name="Watada M."/>
            <person name="Katoh T."/>
            <person name="Gotoh A."/>
            <person name="Gotoh Y."/>
            <person name="Taniguchi I."/>
            <person name="Nakamura K."/>
            <person name="Hayashi T."/>
            <person name="Katayama T."/>
            <person name="Uemura T."/>
            <person name="Hattori Y."/>
        </authorList>
    </citation>
    <scope>NUCLEOTIDE SEQUENCE [LARGE SCALE GENOMIC DNA]</scope>
    <source>
        <strain evidence="2 3">SB-73</strain>
    </source>
</reference>
<dbReference type="InterPro" id="IPR009486">
    <property type="entry name" value="Pur_nuclsid_perm"/>
</dbReference>
<accession>A0AAV5RLQ4</accession>
<dbReference type="Pfam" id="PF06516">
    <property type="entry name" value="NUP"/>
    <property type="match status" value="2"/>
</dbReference>
<dbReference type="AlphaFoldDB" id="A0AAV5RLQ4"/>